<evidence type="ECO:0000313" key="2">
    <source>
        <dbReference type="EMBL" id="PIT68346.1"/>
    </source>
</evidence>
<proteinExistence type="predicted"/>
<protein>
    <submittedName>
        <fullName evidence="2">Uncharacterized protein</fullName>
    </submittedName>
</protein>
<feature type="region of interest" description="Disordered" evidence="1">
    <location>
        <begin position="1"/>
        <end position="30"/>
    </location>
</feature>
<dbReference type="STRING" id="85701.BM1374166_01777"/>
<evidence type="ECO:0000313" key="3">
    <source>
        <dbReference type="Proteomes" id="UP000229839"/>
    </source>
</evidence>
<feature type="compositionally biased region" description="Basic and acidic residues" evidence="1">
    <location>
        <begin position="1"/>
        <end position="26"/>
    </location>
</feature>
<dbReference type="AlphaFoldDB" id="A0A2N9Y9G3"/>
<reference evidence="2 3" key="1">
    <citation type="submission" date="2017-06" db="EMBL/GenBank/DDBJ databases">
        <title>Draft genome of Bartonella tribocorum strain L103, isolated from a rodent in Laos.</title>
        <authorList>
            <person name="Hadjadj L."/>
            <person name="Jiyipong T."/>
            <person name="Morand S."/>
            <person name="Diene S.M."/>
            <person name="Rolain J.-M."/>
        </authorList>
    </citation>
    <scope>NUCLEOTIDE SEQUENCE [LARGE SCALE GENOMIC DNA]</scope>
    <source>
        <strain evidence="2 3">L103</strain>
    </source>
</reference>
<organism evidence="2 3">
    <name type="scientific">Bartonella tribocorum</name>
    <dbReference type="NCBI Taxonomy" id="85701"/>
    <lineage>
        <taxon>Bacteria</taxon>
        <taxon>Pseudomonadati</taxon>
        <taxon>Pseudomonadota</taxon>
        <taxon>Alphaproteobacteria</taxon>
        <taxon>Hyphomicrobiales</taxon>
        <taxon>Bartonellaceae</taxon>
        <taxon>Bartonella</taxon>
    </lineage>
</organism>
<accession>A0A2N9Y9G3</accession>
<dbReference type="Proteomes" id="UP000229839">
    <property type="component" value="Unassembled WGS sequence"/>
</dbReference>
<gene>
    <name evidence="2" type="ORF">CER18_07220</name>
</gene>
<sequence>MKERKKRDGKEMKTREKYAPKMKEENETSMTIQETQSLCEILQKPDHKLSGVSSASDKESNVLAFKEAMALSSKDYKIIFCIFIYKYDFRLCYPNVG</sequence>
<dbReference type="EMBL" id="NJGE01000018">
    <property type="protein sequence ID" value="PIT68346.1"/>
    <property type="molecule type" value="Genomic_DNA"/>
</dbReference>
<evidence type="ECO:0000256" key="1">
    <source>
        <dbReference type="SAM" id="MobiDB-lite"/>
    </source>
</evidence>
<name>A0A2N9Y9G3_9HYPH</name>
<comment type="caution">
    <text evidence="2">The sequence shown here is derived from an EMBL/GenBank/DDBJ whole genome shotgun (WGS) entry which is preliminary data.</text>
</comment>